<name>A0A7T6XVN3_PENDI</name>
<dbReference type="PANTHER" id="PTHR43439:SF2">
    <property type="entry name" value="ENZYME, PUTATIVE (JCVI)-RELATED"/>
    <property type="match status" value="1"/>
</dbReference>
<feature type="domain" description="Carrier" evidence="4">
    <location>
        <begin position="585"/>
        <end position="653"/>
    </location>
</feature>
<reference evidence="6 7" key="1">
    <citation type="submission" date="2020-08" db="EMBL/GenBank/DDBJ databases">
        <title>The completed genome sequence of the pathogenic ascomycete fungus Penicillium digitatum.</title>
        <authorList>
            <person name="Wang M."/>
        </authorList>
    </citation>
    <scope>NUCLEOTIDE SEQUENCE [LARGE SCALE GENOMIC DNA]</scope>
    <source>
        <strain evidence="6 7">PdW03</strain>
    </source>
</reference>
<dbReference type="InterPro" id="IPR013120">
    <property type="entry name" value="FAR_NAD-bd"/>
</dbReference>
<evidence type="ECO:0000259" key="3">
    <source>
        <dbReference type="Pfam" id="PF00501"/>
    </source>
</evidence>
<dbReference type="InterPro" id="IPR020845">
    <property type="entry name" value="AMP-binding_CS"/>
</dbReference>
<dbReference type="GO" id="GO:0044550">
    <property type="term" value="P:secondary metabolite biosynthetic process"/>
    <property type="evidence" value="ECO:0007669"/>
    <property type="project" value="UniProtKB-ARBA"/>
</dbReference>
<proteinExistence type="predicted"/>
<keyword evidence="1" id="KW-0596">Phosphopantetheine</keyword>
<dbReference type="AlphaFoldDB" id="A0A7T6XVN3"/>
<dbReference type="PANTHER" id="PTHR43439">
    <property type="entry name" value="PHENYLACETATE-COENZYME A LIGASE"/>
    <property type="match status" value="1"/>
</dbReference>
<organism evidence="6 7">
    <name type="scientific">Penicillium digitatum</name>
    <name type="common">Green mold</name>
    <dbReference type="NCBI Taxonomy" id="36651"/>
    <lineage>
        <taxon>Eukaryota</taxon>
        <taxon>Fungi</taxon>
        <taxon>Dikarya</taxon>
        <taxon>Ascomycota</taxon>
        <taxon>Pezizomycotina</taxon>
        <taxon>Eurotiomycetes</taxon>
        <taxon>Eurotiomycetidae</taxon>
        <taxon>Eurotiales</taxon>
        <taxon>Aspergillaceae</taxon>
        <taxon>Penicillium</taxon>
    </lineage>
</organism>
<feature type="domain" description="Thioester reductase (TE)" evidence="5">
    <location>
        <begin position="699"/>
        <end position="940"/>
    </location>
</feature>
<evidence type="ECO:0000259" key="4">
    <source>
        <dbReference type="Pfam" id="PF00550"/>
    </source>
</evidence>
<dbReference type="Pfam" id="PF00501">
    <property type="entry name" value="AMP-binding"/>
    <property type="match status" value="1"/>
</dbReference>
<dbReference type="Proteomes" id="UP000595662">
    <property type="component" value="Chromosome 6"/>
</dbReference>
<dbReference type="VEuPathDB" id="FungiDB:PDIP_09640"/>
<dbReference type="Pfam" id="PF23562">
    <property type="entry name" value="AMP-binding_C_3"/>
    <property type="match status" value="1"/>
</dbReference>
<evidence type="ECO:0000313" key="6">
    <source>
        <dbReference type="EMBL" id="QQK48240.1"/>
    </source>
</evidence>
<dbReference type="KEGG" id="pdp:PDIP_09640"/>
<dbReference type="Pfam" id="PF00550">
    <property type="entry name" value="PP-binding"/>
    <property type="match status" value="1"/>
</dbReference>
<dbReference type="SUPFAM" id="SSF47336">
    <property type="entry name" value="ACP-like"/>
    <property type="match status" value="1"/>
</dbReference>
<dbReference type="Gene3D" id="3.40.50.720">
    <property type="entry name" value="NAD(P)-binding Rossmann-like Domain"/>
    <property type="match status" value="1"/>
</dbReference>
<evidence type="ECO:0000259" key="5">
    <source>
        <dbReference type="Pfam" id="PF07993"/>
    </source>
</evidence>
<evidence type="ECO:0000256" key="2">
    <source>
        <dbReference type="ARBA" id="ARBA00022553"/>
    </source>
</evidence>
<dbReference type="SUPFAM" id="SSF51735">
    <property type="entry name" value="NAD(P)-binding Rossmann-fold domains"/>
    <property type="match status" value="1"/>
</dbReference>
<evidence type="ECO:0000256" key="1">
    <source>
        <dbReference type="ARBA" id="ARBA00022450"/>
    </source>
</evidence>
<dbReference type="InterPro" id="IPR036291">
    <property type="entry name" value="NAD(P)-bd_dom_sf"/>
</dbReference>
<protein>
    <submittedName>
        <fullName evidence="6">Male sterility, NAD-binding</fullName>
    </submittedName>
</protein>
<dbReference type="SUPFAM" id="SSF56801">
    <property type="entry name" value="Acetyl-CoA synthetase-like"/>
    <property type="match status" value="1"/>
</dbReference>
<dbReference type="EMBL" id="CP060779">
    <property type="protein sequence ID" value="QQK48240.1"/>
    <property type="molecule type" value="Genomic_DNA"/>
</dbReference>
<dbReference type="InterPro" id="IPR051414">
    <property type="entry name" value="Adenylate-forming_Reductase"/>
</dbReference>
<gene>
    <name evidence="6" type="ORF">Pdw03_5875</name>
</gene>
<dbReference type="OMA" id="DWFESKY"/>
<dbReference type="Pfam" id="PF07993">
    <property type="entry name" value="NAD_binding_4"/>
    <property type="match status" value="1"/>
</dbReference>
<dbReference type="InterPro" id="IPR009081">
    <property type="entry name" value="PP-bd_ACP"/>
</dbReference>
<evidence type="ECO:0000313" key="7">
    <source>
        <dbReference type="Proteomes" id="UP000595662"/>
    </source>
</evidence>
<dbReference type="InterPro" id="IPR042099">
    <property type="entry name" value="ANL_N_sf"/>
</dbReference>
<dbReference type="InterPro" id="IPR000873">
    <property type="entry name" value="AMP-dep_synth/lig_dom"/>
</dbReference>
<dbReference type="PROSITE" id="PS00455">
    <property type="entry name" value="AMP_BINDING"/>
    <property type="match status" value="1"/>
</dbReference>
<dbReference type="InterPro" id="IPR036736">
    <property type="entry name" value="ACP-like_sf"/>
</dbReference>
<dbReference type="RefSeq" id="XP_014538349.1">
    <property type="nucleotide sequence ID" value="XM_014682863.1"/>
</dbReference>
<sequence length="1081" mass="120069">MATVTIEEGVSPLQTKDIATRLLNGTLHSQWPAFEQFATIDGLLKSHAAQPDEAQRPLVCYPNHEAADFEEHTAGDIDRFADLAVRFYMQQGLAPADPSLEQAPVIAMLAGSSFEVVVTFFALNRLGYAVLFLSTRLTAPAYARLMGIANCNQIVNKKQHQQVVIDICTERPGCNSFSLLQREDWFNRPVSAPLFERPGADPSREGNKIAWILHSSGSTGFPKPIFLTNLQTLANFRKSFGLRLFTISPLFHSHALMELGRALFTRAPAYLGNHSLPVTYQNLFEALQVAQPQQISAVPYVIKLLAEKKEGIQALARPQLVLYGGSSCPDDLGDRLVAQGVNLVANYGATETGQIMTSFRAPEDKEWQYMRLHRPVADLTLMDEISPGVFECVALDGLPSKGPSNSKPPYSAKNPENSFRTADLFTRHPDPEKKNYFKYLSRLDDRITLVNGEKVLPIPIEGRVREEPIVSDCVVFGFQRTVPGALIFRAPGKVPHLSNEEFLDVIWPAVEEANSRAETFSRIPKDLIVIKGADIAYPRTDKGTCIRAQVYQQFEEDINQVYAKFEGSGQKRGSLALSIPELENWLLSRFSEDLGVPLPGPEADIFSAGVDSLQTTQIWRCIMRNIDIGESGDKLSQNVVFEKGTINALAKHLYQLRTGQESEKEDELHSMREMIEKYSRFTQHFPTITQSPETEVVVVTGATGNLGAFIVKELLQRPTVSEVWAILRAPGQAAAGARLYKSLADRNITLTNTEAAKLHAVSSDMSQSNLGLEEHDLQHLLSSLTCVIHSAWAVNFNLGVRSFEQQHIRGTYNLINFCLRSRLPSPARFFFCSSVSAASNTPKPASIPETIIEDLNLAQKTGYGRSKMVTEHITRNAMLQTGMQARVLRIGQLGGDTVSAQWNETEAVALMFRSALTTGALPELNERVSWLPVDQCGRAISDIAMKSAGSSDANLVYHLVNPRNFSWKGDLLAALKGKSALPEFEVVSPQEWLRRLECSEQDPEKNPSVKLVDFWKNKYAAYGQPEADETTAGKRKNGEVGLGFETEITVHDCPFLALVEDPVTDGLMQRYIESWMRRWSP</sequence>
<dbReference type="GeneID" id="26229287"/>
<accession>A0A7T6XVN3</accession>
<dbReference type="Gene3D" id="1.10.1200.10">
    <property type="entry name" value="ACP-like"/>
    <property type="match status" value="1"/>
</dbReference>
<keyword evidence="2" id="KW-0597">Phosphoprotein</keyword>
<dbReference type="Gene3D" id="3.40.50.12780">
    <property type="entry name" value="N-terminal domain of ligase-like"/>
    <property type="match status" value="1"/>
</dbReference>
<feature type="domain" description="AMP-dependent synthetase/ligase" evidence="3">
    <location>
        <begin position="101"/>
        <end position="370"/>
    </location>
</feature>